<name>A0A8R1I1W9_CAEJA</name>
<dbReference type="Proteomes" id="UP000005237">
    <property type="component" value="Unassembled WGS sequence"/>
</dbReference>
<organism evidence="2 3">
    <name type="scientific">Caenorhabditis japonica</name>
    <dbReference type="NCBI Taxonomy" id="281687"/>
    <lineage>
        <taxon>Eukaryota</taxon>
        <taxon>Metazoa</taxon>
        <taxon>Ecdysozoa</taxon>
        <taxon>Nematoda</taxon>
        <taxon>Chromadorea</taxon>
        <taxon>Rhabditida</taxon>
        <taxon>Rhabditina</taxon>
        <taxon>Rhabditomorpha</taxon>
        <taxon>Rhabditoidea</taxon>
        <taxon>Rhabditidae</taxon>
        <taxon>Peloderinae</taxon>
        <taxon>Caenorhabditis</taxon>
    </lineage>
</organism>
<evidence type="ECO:0000313" key="3">
    <source>
        <dbReference type="Proteomes" id="UP000005237"/>
    </source>
</evidence>
<feature type="compositionally biased region" description="Basic and acidic residues" evidence="1">
    <location>
        <begin position="317"/>
        <end position="329"/>
    </location>
</feature>
<accession>A0A8R1I1W9</accession>
<reference evidence="3" key="1">
    <citation type="submission" date="2010-08" db="EMBL/GenBank/DDBJ databases">
        <authorList>
            <consortium name="Caenorhabditis japonica Sequencing Consortium"/>
            <person name="Wilson R.K."/>
        </authorList>
    </citation>
    <scope>NUCLEOTIDE SEQUENCE [LARGE SCALE GENOMIC DNA]</scope>
    <source>
        <strain evidence="3">DF5081</strain>
    </source>
</reference>
<reference evidence="2" key="2">
    <citation type="submission" date="2022-06" db="UniProtKB">
        <authorList>
            <consortium name="EnsemblMetazoa"/>
        </authorList>
    </citation>
    <scope>IDENTIFICATION</scope>
    <source>
        <strain evidence="2">DF5081</strain>
    </source>
</reference>
<feature type="region of interest" description="Disordered" evidence="1">
    <location>
        <begin position="317"/>
        <end position="372"/>
    </location>
</feature>
<evidence type="ECO:0000256" key="1">
    <source>
        <dbReference type="SAM" id="MobiDB-lite"/>
    </source>
</evidence>
<dbReference type="AlphaFoldDB" id="A0A8R1I1W9"/>
<dbReference type="EnsemblMetazoa" id="CJA16910.2">
    <property type="protein sequence ID" value="CJA16910.2"/>
    <property type="gene ID" value="WBGene00136114"/>
</dbReference>
<sequence length="372" mass="43534">MMEEENKNQQANRLRNIAASTIQCWWRYHLATNWKPPRRYAYFTHVCYKLYITEERINQNRELAKKLRDKLERRRPIKKKSFNHQASVTAEILKFGLKGIVKPVLEKQDSLEKVERKASLRRTRSEDRRSSLPDALAMVDPTIRKRVLFAGARNSSVETSMSSSVDVSELETQFEIKNFLEQNVDELSSKEVDISLLIKYRPLLRFYYFVMFRFLMNKFHNQRIAGQLLMIEAEIAERENQRNQKMKELEAVILELTGNPMISPFDPSRQKRPILERIELAEQHLDELERKFDYVNDLALKCLNAEMLRAQQETKLARMEAREKEREEQGLPPKHPGKKPMGMKRQVTVVEQSGTGTGTADDCETISLDGLS</sequence>
<proteinExistence type="predicted"/>
<keyword evidence="3" id="KW-1185">Reference proteome</keyword>
<evidence type="ECO:0000313" key="2">
    <source>
        <dbReference type="EnsemblMetazoa" id="CJA16910.1"/>
    </source>
</evidence>
<dbReference type="EnsemblMetazoa" id="CJA16910.1">
    <property type="protein sequence ID" value="CJA16910.1"/>
    <property type="gene ID" value="WBGene00136114"/>
</dbReference>
<protein>
    <submittedName>
        <fullName evidence="2">Uncharacterized protein</fullName>
    </submittedName>
</protein>